<evidence type="ECO:0000313" key="2">
    <source>
        <dbReference type="Proteomes" id="UP000515202"/>
    </source>
</evidence>
<organism evidence="2 3">
    <name type="scientific">Pteropus vampyrus</name>
    <name type="common">Large flying fox</name>
    <dbReference type="NCBI Taxonomy" id="132908"/>
    <lineage>
        <taxon>Eukaryota</taxon>
        <taxon>Metazoa</taxon>
        <taxon>Chordata</taxon>
        <taxon>Craniata</taxon>
        <taxon>Vertebrata</taxon>
        <taxon>Euteleostomi</taxon>
        <taxon>Mammalia</taxon>
        <taxon>Eutheria</taxon>
        <taxon>Laurasiatheria</taxon>
        <taxon>Chiroptera</taxon>
        <taxon>Yinpterochiroptera</taxon>
        <taxon>Pteropodoidea</taxon>
        <taxon>Pteropodidae</taxon>
        <taxon>Pteropodinae</taxon>
        <taxon>Pteropus</taxon>
    </lineage>
</organism>
<accession>A0A6P6BMJ1</accession>
<dbReference type="GeneID" id="105302229"/>
<feature type="compositionally biased region" description="Basic residues" evidence="1">
    <location>
        <begin position="77"/>
        <end position="90"/>
    </location>
</feature>
<protein>
    <submittedName>
        <fullName evidence="3">Uncharacterized protein LOC105302229</fullName>
    </submittedName>
</protein>
<reference evidence="3" key="1">
    <citation type="submission" date="2025-08" db="UniProtKB">
        <authorList>
            <consortium name="RefSeq"/>
        </authorList>
    </citation>
    <scope>IDENTIFICATION</scope>
    <source>
        <tissue evidence="3">Kidney</tissue>
    </source>
</reference>
<sequence length="224" mass="24227">MTSQPQMLASVPLTEVTEHEYEARKAATFQKGAPNPRRLTPTWGRSKPLTKAQSPFYRFCLRSLRSALRTAGGARPPRAKRKRWRTHGRGAGHVRELAITAQAQSGWAFPKNRQDGGAAQFSTGAWFPVTPLRSRRWEAGLGLPLTPSRACVGGSGAEEEADLPQVHLPRRGPGPAAGHVLVRGSPAKGGGGKGPRGRWGLQADLPSRPYTECRRMAGLRAGKT</sequence>
<proteinExistence type="predicted"/>
<gene>
    <name evidence="3" type="primary">LOC105302229</name>
</gene>
<feature type="region of interest" description="Disordered" evidence="1">
    <location>
        <begin position="70"/>
        <end position="90"/>
    </location>
</feature>
<feature type="region of interest" description="Disordered" evidence="1">
    <location>
        <begin position="172"/>
        <end position="206"/>
    </location>
</feature>
<evidence type="ECO:0000256" key="1">
    <source>
        <dbReference type="SAM" id="MobiDB-lite"/>
    </source>
</evidence>
<feature type="region of interest" description="Disordered" evidence="1">
    <location>
        <begin position="25"/>
        <end position="47"/>
    </location>
</feature>
<evidence type="ECO:0000313" key="3">
    <source>
        <dbReference type="RefSeq" id="XP_023376237.1"/>
    </source>
</evidence>
<dbReference type="Proteomes" id="UP000515202">
    <property type="component" value="Unplaced"/>
</dbReference>
<keyword evidence="2" id="KW-1185">Reference proteome</keyword>
<dbReference type="AlphaFoldDB" id="A0A6P6BMJ1"/>
<dbReference type="KEGG" id="pvp:105302229"/>
<name>A0A6P6BMJ1_PTEVA</name>
<dbReference type="RefSeq" id="XP_023376237.1">
    <property type="nucleotide sequence ID" value="XM_023520469.1"/>
</dbReference>